<feature type="region of interest" description="Disordered" evidence="3">
    <location>
        <begin position="153"/>
        <end position="177"/>
    </location>
</feature>
<dbReference type="InterPro" id="IPR002068">
    <property type="entry name" value="A-crystallin/Hsp20_dom"/>
</dbReference>
<evidence type="ECO:0000256" key="3">
    <source>
        <dbReference type="SAM" id="MobiDB-lite"/>
    </source>
</evidence>
<dbReference type="GO" id="GO:0051082">
    <property type="term" value="F:unfolded protein binding"/>
    <property type="evidence" value="ECO:0007669"/>
    <property type="project" value="TreeGrafter"/>
</dbReference>
<organism evidence="5">
    <name type="scientific">Bursaphelenchus doui</name>
    <dbReference type="NCBI Taxonomy" id="359799"/>
    <lineage>
        <taxon>Eukaryota</taxon>
        <taxon>Metazoa</taxon>
        <taxon>Ecdysozoa</taxon>
        <taxon>Nematoda</taxon>
        <taxon>Chromadorea</taxon>
        <taxon>Rhabditida</taxon>
        <taxon>Tylenchina</taxon>
        <taxon>Tylenchomorpha</taxon>
        <taxon>Aphelenchoidea</taxon>
        <taxon>Aphelenchoididae</taxon>
        <taxon>Bursaphelenchus</taxon>
    </lineage>
</organism>
<evidence type="ECO:0000256" key="1">
    <source>
        <dbReference type="PROSITE-ProRule" id="PRU00285"/>
    </source>
</evidence>
<comment type="similarity">
    <text evidence="1 2">Belongs to the small heat shock protein (HSP20) family.</text>
</comment>
<sequence length="177" mass="20617">MMQRSFQQLVRPLRNANAVCRRGFFGPPAPWSPRGGIFDEFNHRVNQLERELFRSPFFAWRPFQNAFDSEVFRLRNPIIEEDGVKKFKLEFDVRRFKPEDVKVSTDAKEGTLTIEAKYKDAESSFEYSRKVSIPEGVDAKQITAKYTGEGSLVFEAPYTEPPKPELPKEQKLEIDHK</sequence>
<feature type="domain" description="SHSP" evidence="4">
    <location>
        <begin position="69"/>
        <end position="175"/>
    </location>
</feature>
<dbReference type="GO" id="GO:0042026">
    <property type="term" value="P:protein refolding"/>
    <property type="evidence" value="ECO:0007669"/>
    <property type="project" value="TreeGrafter"/>
</dbReference>
<dbReference type="Gene3D" id="2.60.40.790">
    <property type="match status" value="1"/>
</dbReference>
<dbReference type="InterPro" id="IPR008978">
    <property type="entry name" value="HSP20-like_chaperone"/>
</dbReference>
<dbReference type="EMBL" id="HQ394163">
    <property type="protein sequence ID" value="AEB66267.1"/>
    <property type="molecule type" value="mRNA"/>
</dbReference>
<feature type="compositionally biased region" description="Basic and acidic residues" evidence="3">
    <location>
        <begin position="162"/>
        <end position="177"/>
    </location>
</feature>
<keyword evidence="5" id="KW-0346">Stress response</keyword>
<dbReference type="GO" id="GO:0005737">
    <property type="term" value="C:cytoplasm"/>
    <property type="evidence" value="ECO:0007669"/>
    <property type="project" value="TreeGrafter"/>
</dbReference>
<dbReference type="GO" id="GO:0009408">
    <property type="term" value="P:response to heat"/>
    <property type="evidence" value="ECO:0007669"/>
    <property type="project" value="TreeGrafter"/>
</dbReference>
<protein>
    <submittedName>
        <fullName evidence="5">Heat shock protein 20</fullName>
    </submittedName>
</protein>
<reference evidence="5" key="1">
    <citation type="submission" date="2010-10" db="EMBL/GenBank/DDBJ databases">
        <title>Cloning and characterization analysis of a new heat shock protein 20 gene Bd-hsp-20 rom Bursaphelenchus doui.</title>
        <authorList>
            <person name="Peng D."/>
            <person name="Dai L."/>
            <person name="Ge J."/>
            <person name="Li H."/>
        </authorList>
    </citation>
    <scope>NUCLEOTIDE SEQUENCE</scope>
</reference>
<dbReference type="PROSITE" id="PS01031">
    <property type="entry name" value="SHSP"/>
    <property type="match status" value="1"/>
</dbReference>
<dbReference type="GO" id="GO:0005634">
    <property type="term" value="C:nucleus"/>
    <property type="evidence" value="ECO:0007669"/>
    <property type="project" value="TreeGrafter"/>
</dbReference>
<evidence type="ECO:0000313" key="5">
    <source>
        <dbReference type="EMBL" id="AEB66267.1"/>
    </source>
</evidence>
<accession>F5A185</accession>
<proteinExistence type="evidence at transcript level"/>
<evidence type="ECO:0000259" key="4">
    <source>
        <dbReference type="PROSITE" id="PS01031"/>
    </source>
</evidence>
<dbReference type="SUPFAM" id="SSF49764">
    <property type="entry name" value="HSP20-like chaperones"/>
    <property type="match status" value="1"/>
</dbReference>
<dbReference type="PANTHER" id="PTHR45640">
    <property type="entry name" value="HEAT SHOCK PROTEIN HSP-12.2-RELATED"/>
    <property type="match status" value="1"/>
</dbReference>
<dbReference type="CDD" id="cd06526">
    <property type="entry name" value="metazoan_ACD"/>
    <property type="match status" value="1"/>
</dbReference>
<dbReference type="InterPro" id="IPR001436">
    <property type="entry name" value="Alpha-crystallin/sHSP_animal"/>
</dbReference>
<dbReference type="PANTHER" id="PTHR45640:SF26">
    <property type="entry name" value="RE23625P"/>
    <property type="match status" value="1"/>
</dbReference>
<dbReference type="AlphaFoldDB" id="F5A185"/>
<dbReference type="Pfam" id="PF00011">
    <property type="entry name" value="HSP20"/>
    <property type="match status" value="1"/>
</dbReference>
<name>F5A185_9BILA</name>
<evidence type="ECO:0000256" key="2">
    <source>
        <dbReference type="RuleBase" id="RU003616"/>
    </source>
</evidence>